<proteinExistence type="predicted"/>
<evidence type="ECO:0000313" key="3">
    <source>
        <dbReference type="Proteomes" id="UP000635387"/>
    </source>
</evidence>
<keyword evidence="3" id="KW-1185">Reference proteome</keyword>
<protein>
    <submittedName>
        <fullName evidence="2">Uncharacterized protein</fullName>
    </submittedName>
</protein>
<dbReference type="Proteomes" id="UP000635387">
    <property type="component" value="Unassembled WGS sequence"/>
</dbReference>
<reference evidence="3" key="1">
    <citation type="journal article" date="2019" name="Int. J. Syst. Evol. Microbiol.">
        <title>The Global Catalogue of Microorganisms (GCM) 10K type strain sequencing project: providing services to taxonomists for standard genome sequencing and annotation.</title>
        <authorList>
            <consortium name="The Broad Institute Genomics Platform"/>
            <consortium name="The Broad Institute Genome Sequencing Center for Infectious Disease"/>
            <person name="Wu L."/>
            <person name="Ma J."/>
        </authorList>
    </citation>
    <scope>NUCLEOTIDE SEQUENCE [LARGE SCALE GENOMIC DNA]</scope>
    <source>
        <strain evidence="3">CGMCC 4.7683</strain>
    </source>
</reference>
<comment type="caution">
    <text evidence="2">The sequence shown here is derived from an EMBL/GenBank/DDBJ whole genome shotgun (WGS) entry which is preliminary data.</text>
</comment>
<dbReference type="EMBL" id="BNAY01000007">
    <property type="protein sequence ID" value="GHH28571.1"/>
    <property type="molecule type" value="Genomic_DNA"/>
</dbReference>
<organism evidence="2 3">
    <name type="scientific">Amycolatopsis oliviviridis</name>
    <dbReference type="NCBI Taxonomy" id="1471590"/>
    <lineage>
        <taxon>Bacteria</taxon>
        <taxon>Bacillati</taxon>
        <taxon>Actinomycetota</taxon>
        <taxon>Actinomycetes</taxon>
        <taxon>Pseudonocardiales</taxon>
        <taxon>Pseudonocardiaceae</taxon>
        <taxon>Amycolatopsis</taxon>
    </lineage>
</organism>
<name>A0ABQ3M0Q0_9PSEU</name>
<gene>
    <name evidence="2" type="ORF">GCM10017790_59620</name>
</gene>
<evidence type="ECO:0000313" key="2">
    <source>
        <dbReference type="EMBL" id="GHH28571.1"/>
    </source>
</evidence>
<feature type="region of interest" description="Disordered" evidence="1">
    <location>
        <begin position="1"/>
        <end position="40"/>
    </location>
</feature>
<accession>A0ABQ3M0Q0</accession>
<evidence type="ECO:0000256" key="1">
    <source>
        <dbReference type="SAM" id="MobiDB-lite"/>
    </source>
</evidence>
<feature type="region of interest" description="Disordered" evidence="1">
    <location>
        <begin position="100"/>
        <end position="121"/>
    </location>
</feature>
<sequence>MAMPGAPVVDPPAPALTRRGMSPPGPVSGPSGLSDFDVSPLGMPTALLRDEVRVAFLGRTSTEDQQDPRQSLIRQLRNCKTAIPESWIVVAHFFRRRVRPEGTGCAGPRRGLRALRHPDPT</sequence>